<sequence length="286" mass="31192">MILSIEGEKASGKTTLALSAPLPMVSFNFDMGIERAIKGGKYEELFAGLDILIVPYSKDATQLGDVPPWEGHDITIFELPTPIQLDSMRLMGNIALWTYFVNLAAAALADPKVPTIGVDTMTMARRTKASANLENLQNAAYDDQGNRIGSVRPREQLQQIEYGKVNNAIRDVYVTAEGSKKNLIATHHITDERKAMPGADGRIEQTLTGNRVLEGLGDTHNFVDVAILMSEEDGEIKGTLLKNGYNIAQKGIVLNNPTWDSIANLIAMGTGDRIEIGRRNNAHTTS</sequence>
<reference evidence="1" key="1">
    <citation type="journal article" date="2015" name="Nature">
        <title>Complex archaea that bridge the gap between prokaryotes and eukaryotes.</title>
        <authorList>
            <person name="Spang A."/>
            <person name="Saw J.H."/>
            <person name="Jorgensen S.L."/>
            <person name="Zaremba-Niedzwiedzka K."/>
            <person name="Martijn J."/>
            <person name="Lind A.E."/>
            <person name="van Eijk R."/>
            <person name="Schleper C."/>
            <person name="Guy L."/>
            <person name="Ettema T.J."/>
        </authorList>
    </citation>
    <scope>NUCLEOTIDE SEQUENCE</scope>
</reference>
<protein>
    <submittedName>
        <fullName evidence="1">Uncharacterized protein</fullName>
    </submittedName>
</protein>
<dbReference type="AlphaFoldDB" id="A0A0F9CMW5"/>
<comment type="caution">
    <text evidence="1">The sequence shown here is derived from an EMBL/GenBank/DDBJ whole genome shotgun (WGS) entry which is preliminary data.</text>
</comment>
<organism evidence="1">
    <name type="scientific">marine sediment metagenome</name>
    <dbReference type="NCBI Taxonomy" id="412755"/>
    <lineage>
        <taxon>unclassified sequences</taxon>
        <taxon>metagenomes</taxon>
        <taxon>ecological metagenomes</taxon>
    </lineage>
</organism>
<proteinExistence type="predicted"/>
<gene>
    <name evidence="1" type="ORF">LCGC14_2302980</name>
</gene>
<dbReference type="EMBL" id="LAZR01032509">
    <property type="protein sequence ID" value="KKL50688.1"/>
    <property type="molecule type" value="Genomic_DNA"/>
</dbReference>
<accession>A0A0F9CMW5</accession>
<evidence type="ECO:0000313" key="1">
    <source>
        <dbReference type="EMBL" id="KKL50688.1"/>
    </source>
</evidence>
<name>A0A0F9CMW5_9ZZZZ</name>